<dbReference type="Gene3D" id="3.40.640.10">
    <property type="entry name" value="Type I PLP-dependent aspartate aminotransferase-like (Major domain)"/>
    <property type="match status" value="1"/>
</dbReference>
<dbReference type="PANTHER" id="PTHR42885:SF1">
    <property type="entry name" value="THREONINE-PHOSPHATE DECARBOXYLASE"/>
    <property type="match status" value="1"/>
</dbReference>
<accession>A0ABT0DS58</accession>
<dbReference type="InterPro" id="IPR004839">
    <property type="entry name" value="Aminotransferase_I/II_large"/>
</dbReference>
<dbReference type="InterPro" id="IPR015422">
    <property type="entry name" value="PyrdxlP-dep_Trfase_small"/>
</dbReference>
<comment type="caution">
    <text evidence="4">The sequence shown here is derived from an EMBL/GenBank/DDBJ whole genome shotgun (WGS) entry which is preliminary data.</text>
</comment>
<evidence type="ECO:0000313" key="4">
    <source>
        <dbReference type="EMBL" id="MCK0529961.1"/>
    </source>
</evidence>
<feature type="domain" description="Aminotransferase class I/classII large" evidence="3">
    <location>
        <begin position="119"/>
        <end position="314"/>
    </location>
</feature>
<gene>
    <name evidence="4" type="ORF">MU848_00020</name>
</gene>
<name>A0ABT0DS58_9SPHN</name>
<proteinExistence type="predicted"/>
<dbReference type="SUPFAM" id="SSF53383">
    <property type="entry name" value="PLP-dependent transferases"/>
    <property type="match status" value="1"/>
</dbReference>
<evidence type="ECO:0000313" key="5">
    <source>
        <dbReference type="Proteomes" id="UP001203512"/>
    </source>
</evidence>
<protein>
    <submittedName>
        <fullName evidence="4">Pyridoxal phosphate-dependent class II aminotransferase</fullName>
    </submittedName>
</protein>
<keyword evidence="2" id="KW-0663">Pyridoxal phosphate</keyword>
<reference evidence="4 5" key="1">
    <citation type="submission" date="2022-04" db="EMBL/GenBank/DDBJ databases">
        <authorList>
            <person name="Huq M.A."/>
        </authorList>
    </citation>
    <scope>NUCLEOTIDE SEQUENCE [LARGE SCALE GENOMIC DNA]</scope>
    <source>
        <strain evidence="4 5">MAH-33</strain>
    </source>
</reference>
<sequence length="325" mass="35526">MSGIFHWHGGRLAAARQHYKEARLPWIDLSTGINPLAWPGATAIKTDWRSLPDPAALADLEQAAAAHFGVTTGHICALPGSETGLRLLGHLLDAPACHIQPSYRTHAQAFPNMHALQQPEAAPPGTALLLANPNNPDGRLYTRAQMRQLLCRQEKRRGWLIVDEAFADCMPAASIASDVADGRSLIILRSFGKFFGLAGVRLGFLLAPSAIVAACRRLLGDWPLSAAAIDFGRAAYRDRRWIDETVASLTTRAARLDALLIRHGFSPRGDCPLFRLIDTPDAASLFDRLARQAILTRPFEDYPHWLRFGLPAGDVDLARLDEALG</sequence>
<dbReference type="CDD" id="cd00609">
    <property type="entry name" value="AAT_like"/>
    <property type="match status" value="1"/>
</dbReference>
<dbReference type="Proteomes" id="UP001203512">
    <property type="component" value="Unassembled WGS sequence"/>
</dbReference>
<dbReference type="Pfam" id="PF00155">
    <property type="entry name" value="Aminotran_1_2"/>
    <property type="match status" value="1"/>
</dbReference>
<evidence type="ECO:0000256" key="2">
    <source>
        <dbReference type="ARBA" id="ARBA00022898"/>
    </source>
</evidence>
<dbReference type="InterPro" id="IPR015424">
    <property type="entry name" value="PyrdxlP-dep_Trfase"/>
</dbReference>
<evidence type="ECO:0000256" key="1">
    <source>
        <dbReference type="ARBA" id="ARBA00001933"/>
    </source>
</evidence>
<dbReference type="PANTHER" id="PTHR42885">
    <property type="entry name" value="HISTIDINOL-PHOSPHATE AMINOTRANSFERASE-RELATED"/>
    <property type="match status" value="1"/>
</dbReference>
<dbReference type="EMBL" id="JALKHS010000001">
    <property type="protein sequence ID" value="MCK0529961.1"/>
    <property type="molecule type" value="Genomic_DNA"/>
</dbReference>
<dbReference type="RefSeq" id="WP_247229384.1">
    <property type="nucleotide sequence ID" value="NZ_JALKHS010000001.1"/>
</dbReference>
<keyword evidence="4" id="KW-0032">Aminotransferase</keyword>
<organism evidence="4 5">
    <name type="scientific">Sphingobium agri</name>
    <dbReference type="NCBI Taxonomy" id="2933566"/>
    <lineage>
        <taxon>Bacteria</taxon>
        <taxon>Pseudomonadati</taxon>
        <taxon>Pseudomonadota</taxon>
        <taxon>Alphaproteobacteria</taxon>
        <taxon>Sphingomonadales</taxon>
        <taxon>Sphingomonadaceae</taxon>
        <taxon>Sphingobium</taxon>
    </lineage>
</organism>
<dbReference type="Gene3D" id="3.90.1150.10">
    <property type="entry name" value="Aspartate Aminotransferase, domain 1"/>
    <property type="match status" value="1"/>
</dbReference>
<comment type="cofactor">
    <cofactor evidence="1">
        <name>pyridoxal 5'-phosphate</name>
        <dbReference type="ChEBI" id="CHEBI:597326"/>
    </cofactor>
</comment>
<dbReference type="InterPro" id="IPR015421">
    <property type="entry name" value="PyrdxlP-dep_Trfase_major"/>
</dbReference>
<dbReference type="GO" id="GO:0008483">
    <property type="term" value="F:transaminase activity"/>
    <property type="evidence" value="ECO:0007669"/>
    <property type="project" value="UniProtKB-KW"/>
</dbReference>
<keyword evidence="4" id="KW-0808">Transferase</keyword>
<keyword evidence="5" id="KW-1185">Reference proteome</keyword>
<evidence type="ECO:0000259" key="3">
    <source>
        <dbReference type="Pfam" id="PF00155"/>
    </source>
</evidence>